<feature type="compositionally biased region" description="Pro residues" evidence="1">
    <location>
        <begin position="14"/>
        <end position="26"/>
    </location>
</feature>
<dbReference type="EMBL" id="CAWUHB010000031">
    <property type="protein sequence ID" value="CAK7224937.1"/>
    <property type="molecule type" value="Genomic_DNA"/>
</dbReference>
<keyword evidence="3" id="KW-1185">Reference proteome</keyword>
<feature type="compositionally biased region" description="Low complexity" evidence="1">
    <location>
        <begin position="43"/>
        <end position="55"/>
    </location>
</feature>
<organism evidence="2 3">
    <name type="scientific">Sporothrix curviconia</name>
    <dbReference type="NCBI Taxonomy" id="1260050"/>
    <lineage>
        <taxon>Eukaryota</taxon>
        <taxon>Fungi</taxon>
        <taxon>Dikarya</taxon>
        <taxon>Ascomycota</taxon>
        <taxon>Pezizomycotina</taxon>
        <taxon>Sordariomycetes</taxon>
        <taxon>Sordariomycetidae</taxon>
        <taxon>Ophiostomatales</taxon>
        <taxon>Ophiostomataceae</taxon>
        <taxon>Sporothrix</taxon>
    </lineage>
</organism>
<comment type="caution">
    <text evidence="2">The sequence shown here is derived from an EMBL/GenBank/DDBJ whole genome shotgun (WGS) entry which is preliminary data.</text>
</comment>
<protein>
    <submittedName>
        <fullName evidence="2">Uncharacterized protein</fullName>
    </submittedName>
</protein>
<feature type="region of interest" description="Disordered" evidence="1">
    <location>
        <begin position="1"/>
        <end position="57"/>
    </location>
</feature>
<dbReference type="Proteomes" id="UP001642405">
    <property type="component" value="Unassembled WGS sequence"/>
</dbReference>
<name>A0ABP0BYX4_9PEZI</name>
<reference evidence="2 3" key="1">
    <citation type="submission" date="2024-01" db="EMBL/GenBank/DDBJ databases">
        <authorList>
            <person name="Allen C."/>
            <person name="Tagirdzhanova G."/>
        </authorList>
    </citation>
    <scope>NUCLEOTIDE SEQUENCE [LARGE SCALE GENOMIC DNA]</scope>
</reference>
<accession>A0ABP0BYX4</accession>
<evidence type="ECO:0000313" key="2">
    <source>
        <dbReference type="EMBL" id="CAK7224937.1"/>
    </source>
</evidence>
<evidence type="ECO:0000256" key="1">
    <source>
        <dbReference type="SAM" id="MobiDB-lite"/>
    </source>
</evidence>
<feature type="region of interest" description="Disordered" evidence="1">
    <location>
        <begin position="209"/>
        <end position="269"/>
    </location>
</feature>
<sequence>MVQTRRQAAAKAAQPPPQQPQQPPPQQQQQQPQLQPPPPPPQQQQQIAPQPAARRPAPHAKILAVAQHVIAWKKGKKAELHQQPPLLLSELSSLLADLIDDMDNGGIWKKPSSDTWTKKGLLETLRLLEGEIRATSNPTGKKAKPRGAAGRKAAFFQKKLPATDNATIKKAESTVAKLMSTLAKLCRRLFLSPAKRRAEGKHFLHPRRSLFQGRSDSPGKLDKLDELHSPVKLHSPDKLDMDKTDMNKTDMDKTDKTGQGCNQHSPQQPCPNIPREQQLCCRLILSMLRLLWVV</sequence>
<proteinExistence type="predicted"/>
<feature type="compositionally biased region" description="Basic and acidic residues" evidence="1">
    <location>
        <begin position="217"/>
        <end position="256"/>
    </location>
</feature>
<gene>
    <name evidence="2" type="ORF">SCUCBS95973_005688</name>
</gene>
<evidence type="ECO:0000313" key="3">
    <source>
        <dbReference type="Proteomes" id="UP001642405"/>
    </source>
</evidence>
<feature type="compositionally biased region" description="Low complexity" evidence="1">
    <location>
        <begin position="1"/>
        <end position="13"/>
    </location>
</feature>